<organism evidence="1 2">
    <name type="scientific">Butyricicoccus intestinisimiae</name>
    <dbReference type="NCBI Taxonomy" id="2841509"/>
    <lineage>
        <taxon>Bacteria</taxon>
        <taxon>Bacillati</taxon>
        <taxon>Bacillota</taxon>
        <taxon>Clostridia</taxon>
        <taxon>Eubacteriales</taxon>
        <taxon>Butyricicoccaceae</taxon>
        <taxon>Butyricicoccus</taxon>
    </lineage>
</organism>
<comment type="caution">
    <text evidence="1">The sequence shown here is derived from an EMBL/GenBank/DDBJ whole genome shotgun (WGS) entry which is preliminary data.</text>
</comment>
<evidence type="ECO:0000313" key="1">
    <source>
        <dbReference type="EMBL" id="MBU5491325.1"/>
    </source>
</evidence>
<dbReference type="Proteomes" id="UP000783588">
    <property type="component" value="Unassembled WGS sequence"/>
</dbReference>
<gene>
    <name evidence="1" type="ORF">KQI75_11970</name>
</gene>
<name>A0ABS6EUI4_9FIRM</name>
<evidence type="ECO:0000313" key="2">
    <source>
        <dbReference type="Proteomes" id="UP000783588"/>
    </source>
</evidence>
<dbReference type="EMBL" id="JAHLQI010000007">
    <property type="protein sequence ID" value="MBU5491325.1"/>
    <property type="molecule type" value="Genomic_DNA"/>
</dbReference>
<accession>A0ABS6EUI4</accession>
<proteinExistence type="predicted"/>
<dbReference type="RefSeq" id="WP_216471037.1">
    <property type="nucleotide sequence ID" value="NZ_JAHLQI010000007.1"/>
</dbReference>
<keyword evidence="2" id="KW-1185">Reference proteome</keyword>
<reference evidence="1 2" key="1">
    <citation type="submission" date="2021-06" db="EMBL/GenBank/DDBJ databases">
        <authorList>
            <person name="Sun Q."/>
            <person name="Li D."/>
        </authorList>
    </citation>
    <scope>NUCLEOTIDE SEQUENCE [LARGE SCALE GENOMIC DNA]</scope>
    <source>
        <strain evidence="1 2">MSJd-7</strain>
    </source>
</reference>
<protein>
    <submittedName>
        <fullName evidence="1">Uncharacterized protein</fullName>
    </submittedName>
</protein>
<sequence length="216" mass="25162">MKLTEGQVWAHRNKEDNQYDKYLVIDYVTNTCFNGRETPFGKVTSFICCNYNYLLNECWELLDAEKICELLRKQSECIRIIHESAEYERQLISAREFAEQEVKEKESICESVQARLTQVANELDVERKKRAHVEKQNLEFEEKLKDSISCGADKQDRMLVLLQDGSTHFVKNGTDILFDRDNNVICVLNEKADTLAIFDKDFVRGAMLTTIQDDDN</sequence>